<dbReference type="PROSITE" id="PS50977">
    <property type="entry name" value="HTH_TETR_2"/>
    <property type="match status" value="1"/>
</dbReference>
<name>Q1YW22_9GAMM</name>
<dbReference type="Gene3D" id="1.10.357.10">
    <property type="entry name" value="Tetracycline Repressor, domain 2"/>
    <property type="match status" value="1"/>
</dbReference>
<dbReference type="AlphaFoldDB" id="Q1YW22"/>
<dbReference type="Pfam" id="PF00440">
    <property type="entry name" value="TetR_N"/>
    <property type="match status" value="1"/>
</dbReference>
<dbReference type="InterPro" id="IPR050624">
    <property type="entry name" value="HTH-type_Tx_Regulator"/>
</dbReference>
<accession>Q1YW22</accession>
<evidence type="ECO:0000313" key="4">
    <source>
        <dbReference type="EMBL" id="EAS40489.1"/>
    </source>
</evidence>
<dbReference type="EMBL" id="AAPH01000057">
    <property type="protein sequence ID" value="EAS40489.1"/>
    <property type="molecule type" value="Genomic_DNA"/>
</dbReference>
<protein>
    <submittedName>
        <fullName evidence="4">Transcriptional regulator, TetR family protein</fullName>
    </submittedName>
</protein>
<evidence type="ECO:0000256" key="1">
    <source>
        <dbReference type="ARBA" id="ARBA00023125"/>
    </source>
</evidence>
<dbReference type="InterPro" id="IPR009057">
    <property type="entry name" value="Homeodomain-like_sf"/>
</dbReference>
<gene>
    <name evidence="4" type="ORF">P3TCK_17502</name>
</gene>
<dbReference type="PANTHER" id="PTHR43479">
    <property type="entry name" value="ACREF/ENVCD OPERON REPRESSOR-RELATED"/>
    <property type="match status" value="1"/>
</dbReference>
<dbReference type="Proteomes" id="UP000003789">
    <property type="component" value="Unassembled WGS sequence"/>
</dbReference>
<dbReference type="GO" id="GO:0003677">
    <property type="term" value="F:DNA binding"/>
    <property type="evidence" value="ECO:0007669"/>
    <property type="project" value="UniProtKB-UniRule"/>
</dbReference>
<dbReference type="PRINTS" id="PR00455">
    <property type="entry name" value="HTHTETR"/>
</dbReference>
<dbReference type="SUPFAM" id="SSF46689">
    <property type="entry name" value="Homeodomain-like"/>
    <property type="match status" value="1"/>
</dbReference>
<sequence>MATKSATLTSLAAIRGYPLAKKKFPIYSSLNIIDRTVSHQSKINTWVQISKMDKKKQIIESAIELFATTGYEKTSIAAICEHSSVSKGLVFHHFKNKEGLLKEVFTRMAEIINEVGDKSASVNKELSPKENLVNYLEEIFLSMASPEHKLYYQFDFQILCQPSTRALLKDLFDERYQLMMTSFQDILCGIPAATPLVDSHMIIAEIDGIALNYLFAKEDYPLMEIKDRFIQKQLLLLGL</sequence>
<feature type="DNA-binding region" description="H-T-H motif" evidence="2">
    <location>
        <begin position="75"/>
        <end position="94"/>
    </location>
</feature>
<dbReference type="HOGENOM" id="CLU_069356_12_2_6"/>
<proteinExistence type="predicted"/>
<dbReference type="PANTHER" id="PTHR43479:SF11">
    <property type="entry name" value="ACREF_ENVCD OPERON REPRESSOR-RELATED"/>
    <property type="match status" value="1"/>
</dbReference>
<dbReference type="InterPro" id="IPR023772">
    <property type="entry name" value="DNA-bd_HTH_TetR-type_CS"/>
</dbReference>
<keyword evidence="1 2" id="KW-0238">DNA-binding</keyword>
<evidence type="ECO:0000313" key="5">
    <source>
        <dbReference type="Proteomes" id="UP000003789"/>
    </source>
</evidence>
<dbReference type="PROSITE" id="PS01081">
    <property type="entry name" value="HTH_TETR_1"/>
    <property type="match status" value="1"/>
</dbReference>
<dbReference type="InterPro" id="IPR001647">
    <property type="entry name" value="HTH_TetR"/>
</dbReference>
<reference evidence="4 5" key="1">
    <citation type="submission" date="2006-03" db="EMBL/GenBank/DDBJ databases">
        <authorList>
            <person name="Bartlett D.H."/>
            <person name="Valle G."/>
            <person name="Lauro F.M."/>
            <person name="Vezzi A."/>
            <person name="Simonato F."/>
            <person name="Eloe E."/>
            <person name="Vitulo N."/>
            <person name="Stratton T.K."/>
            <person name="D'angelo M."/>
            <person name="Ferriera S."/>
            <person name="Johnson J."/>
            <person name="Kravitz S."/>
            <person name="Beeson K."/>
            <person name="Sutton G."/>
            <person name="Rogers Y."/>
            <person name="Friedman R."/>
            <person name="Frazier M."/>
            <person name="Venter J.C."/>
        </authorList>
    </citation>
    <scope>NUCLEOTIDE SEQUENCE [LARGE SCALE GENOMIC DNA]</scope>
    <source>
        <strain evidence="4 5">3TCK</strain>
    </source>
</reference>
<feature type="domain" description="HTH tetR-type" evidence="3">
    <location>
        <begin position="52"/>
        <end position="112"/>
    </location>
</feature>
<comment type="caution">
    <text evidence="4">The sequence shown here is derived from an EMBL/GenBank/DDBJ whole genome shotgun (WGS) entry which is preliminary data.</text>
</comment>
<evidence type="ECO:0000259" key="3">
    <source>
        <dbReference type="PROSITE" id="PS50977"/>
    </source>
</evidence>
<dbReference type="RefSeq" id="WP_006231408.1">
    <property type="nucleotide sequence ID" value="NZ_CH724135.1"/>
</dbReference>
<evidence type="ECO:0000256" key="2">
    <source>
        <dbReference type="PROSITE-ProRule" id="PRU00335"/>
    </source>
</evidence>
<organism evidence="4 5">
    <name type="scientific">Photobacterium profundum 3TCK</name>
    <dbReference type="NCBI Taxonomy" id="314280"/>
    <lineage>
        <taxon>Bacteria</taxon>
        <taxon>Pseudomonadati</taxon>
        <taxon>Pseudomonadota</taxon>
        <taxon>Gammaproteobacteria</taxon>
        <taxon>Vibrionales</taxon>
        <taxon>Vibrionaceae</taxon>
        <taxon>Photobacterium</taxon>
    </lineage>
</organism>